<evidence type="ECO:0000313" key="2">
    <source>
        <dbReference type="EMBL" id="CAA9583982.1"/>
    </source>
</evidence>
<gene>
    <name evidence="2" type="ORF">AVDCRST_MAG59-5152</name>
</gene>
<feature type="compositionally biased region" description="Basic and acidic residues" evidence="1">
    <location>
        <begin position="1"/>
        <end position="12"/>
    </location>
</feature>
<accession>A0A6J4VSU7</accession>
<proteinExistence type="predicted"/>
<organism evidence="2">
    <name type="scientific">uncultured Thermomicrobiales bacterium</name>
    <dbReference type="NCBI Taxonomy" id="1645740"/>
    <lineage>
        <taxon>Bacteria</taxon>
        <taxon>Pseudomonadati</taxon>
        <taxon>Thermomicrobiota</taxon>
        <taxon>Thermomicrobia</taxon>
        <taxon>Thermomicrobiales</taxon>
        <taxon>environmental samples</taxon>
    </lineage>
</organism>
<feature type="non-terminal residue" evidence="2">
    <location>
        <position position="89"/>
    </location>
</feature>
<feature type="non-terminal residue" evidence="2">
    <location>
        <position position="1"/>
    </location>
</feature>
<feature type="compositionally biased region" description="Low complexity" evidence="1">
    <location>
        <begin position="24"/>
        <end position="36"/>
    </location>
</feature>
<dbReference type="EMBL" id="CADCWF010000366">
    <property type="protein sequence ID" value="CAA9583982.1"/>
    <property type="molecule type" value="Genomic_DNA"/>
</dbReference>
<sequence length="89" mass="9460">ASIGDREGDRWSDLTGGSGEERSAAAPSPAQAGRGRAAARRPARGLRQPGQPVCHDRPTPPEVDELRSADVASAGLWRLTLSSREWSDL</sequence>
<reference evidence="2" key="1">
    <citation type="submission" date="2020-02" db="EMBL/GenBank/DDBJ databases">
        <authorList>
            <person name="Meier V. D."/>
        </authorList>
    </citation>
    <scope>NUCLEOTIDE SEQUENCE</scope>
    <source>
        <strain evidence="2">AVDCRST_MAG59</strain>
    </source>
</reference>
<feature type="compositionally biased region" description="Basic and acidic residues" evidence="1">
    <location>
        <begin position="54"/>
        <end position="67"/>
    </location>
</feature>
<name>A0A6J4VSU7_9BACT</name>
<feature type="region of interest" description="Disordered" evidence="1">
    <location>
        <begin position="1"/>
        <end position="67"/>
    </location>
</feature>
<protein>
    <submittedName>
        <fullName evidence="2">Uncharacterized protein</fullName>
    </submittedName>
</protein>
<evidence type="ECO:0000256" key="1">
    <source>
        <dbReference type="SAM" id="MobiDB-lite"/>
    </source>
</evidence>
<dbReference type="AlphaFoldDB" id="A0A6J4VSU7"/>